<name>A0A1R3JW11_9ROSI</name>
<dbReference type="EMBL" id="AWUE01015201">
    <property type="protein sequence ID" value="OMO99024.1"/>
    <property type="molecule type" value="Genomic_DNA"/>
</dbReference>
<evidence type="ECO:0000313" key="1">
    <source>
        <dbReference type="EMBL" id="OMO99024.1"/>
    </source>
</evidence>
<accession>A0A1R3JW11</accession>
<keyword evidence="2" id="KW-1185">Reference proteome</keyword>
<dbReference type="AlphaFoldDB" id="A0A1R3JW11"/>
<comment type="caution">
    <text evidence="1">The sequence shown here is derived from an EMBL/GenBank/DDBJ whole genome shotgun (WGS) entry which is preliminary data.</text>
</comment>
<dbReference type="Proteomes" id="UP000187203">
    <property type="component" value="Unassembled WGS sequence"/>
</dbReference>
<proteinExistence type="predicted"/>
<reference evidence="2" key="1">
    <citation type="submission" date="2013-09" db="EMBL/GenBank/DDBJ databases">
        <title>Corchorus olitorius genome sequencing.</title>
        <authorList>
            <person name="Alam M."/>
            <person name="Haque M.S."/>
            <person name="Islam M.S."/>
            <person name="Emdad E.M."/>
            <person name="Islam M.M."/>
            <person name="Ahmed B."/>
            <person name="Halim A."/>
            <person name="Hossen Q.M.M."/>
            <person name="Hossain M.Z."/>
            <person name="Ahmed R."/>
            <person name="Khan M.M."/>
            <person name="Islam R."/>
            <person name="Rashid M.M."/>
            <person name="Khan S.A."/>
            <person name="Rahman M.S."/>
            <person name="Alam M."/>
            <person name="Yahiya A.S."/>
            <person name="Khan M.S."/>
            <person name="Azam M.S."/>
            <person name="Haque T."/>
            <person name="Lashkar M.Z.H."/>
            <person name="Akhand A.I."/>
            <person name="Morshed G."/>
            <person name="Roy S."/>
            <person name="Uddin K.S."/>
            <person name="Rabeya T."/>
            <person name="Hossain A.S."/>
            <person name="Chowdhury A."/>
            <person name="Snigdha A.R."/>
            <person name="Mortoza M.S."/>
            <person name="Matin S.A."/>
            <person name="Hoque S.M.E."/>
            <person name="Islam M.K."/>
            <person name="Roy D.K."/>
            <person name="Haider R."/>
            <person name="Moosa M.M."/>
            <person name="Elias S.M."/>
            <person name="Hasan A.M."/>
            <person name="Jahan S."/>
            <person name="Shafiuddin M."/>
            <person name="Mahmood N."/>
            <person name="Shommy N.S."/>
        </authorList>
    </citation>
    <scope>NUCLEOTIDE SEQUENCE [LARGE SCALE GENOMIC DNA]</scope>
    <source>
        <strain evidence="2">cv. O-4</strain>
    </source>
</reference>
<protein>
    <submittedName>
        <fullName evidence="1">Uncharacterized protein</fullName>
    </submittedName>
</protein>
<gene>
    <name evidence="1" type="ORF">COLO4_13555</name>
</gene>
<organism evidence="1 2">
    <name type="scientific">Corchorus olitorius</name>
    <dbReference type="NCBI Taxonomy" id="93759"/>
    <lineage>
        <taxon>Eukaryota</taxon>
        <taxon>Viridiplantae</taxon>
        <taxon>Streptophyta</taxon>
        <taxon>Embryophyta</taxon>
        <taxon>Tracheophyta</taxon>
        <taxon>Spermatophyta</taxon>
        <taxon>Magnoliopsida</taxon>
        <taxon>eudicotyledons</taxon>
        <taxon>Gunneridae</taxon>
        <taxon>Pentapetalae</taxon>
        <taxon>rosids</taxon>
        <taxon>malvids</taxon>
        <taxon>Malvales</taxon>
        <taxon>Malvaceae</taxon>
        <taxon>Grewioideae</taxon>
        <taxon>Apeibeae</taxon>
        <taxon>Corchorus</taxon>
    </lineage>
</organism>
<sequence length="44" mass="4922">MDQAITKSTSYSFERLRLRAEVAADLLTHVTNPKQQSSDSRGLV</sequence>
<evidence type="ECO:0000313" key="2">
    <source>
        <dbReference type="Proteomes" id="UP000187203"/>
    </source>
</evidence>